<evidence type="ECO:0000256" key="1">
    <source>
        <dbReference type="RuleBase" id="RU410713"/>
    </source>
</evidence>
<dbReference type="PANTHER" id="PTHR12281">
    <property type="entry name" value="RP42 RELATED"/>
    <property type="match status" value="1"/>
</dbReference>
<comment type="caution">
    <text evidence="4">The sequence shown here is derived from an EMBL/GenBank/DDBJ whole genome shotgun (WGS) entry which is preliminary data.</text>
</comment>
<comment type="function">
    <text evidence="1">Neddylation of cullins play an essential role in the regulation of SCF-type complexes activity.</text>
</comment>
<dbReference type="GO" id="GO:0045116">
    <property type="term" value="P:protein neddylation"/>
    <property type="evidence" value="ECO:0007669"/>
    <property type="project" value="TreeGrafter"/>
</dbReference>
<evidence type="ECO:0000259" key="3">
    <source>
        <dbReference type="PROSITE" id="PS51229"/>
    </source>
</evidence>
<dbReference type="GO" id="GO:0000151">
    <property type="term" value="C:ubiquitin ligase complex"/>
    <property type="evidence" value="ECO:0007669"/>
    <property type="project" value="TreeGrafter"/>
</dbReference>
<dbReference type="Proteomes" id="UP000236630">
    <property type="component" value="Unassembled WGS sequence"/>
</dbReference>
<dbReference type="AlphaFoldDB" id="A0A2H5PWI3"/>
<proteinExistence type="predicted"/>
<gene>
    <name evidence="4" type="ORF">CUMW_174110</name>
</gene>
<dbReference type="GO" id="GO:0032182">
    <property type="term" value="F:ubiquitin-like protein binding"/>
    <property type="evidence" value="ECO:0007669"/>
    <property type="project" value="TreeGrafter"/>
</dbReference>
<dbReference type="PANTHER" id="PTHR12281:SF20">
    <property type="entry name" value="DEFECTIVE IN CULLIN NEDDYLATION PROTEIN"/>
    <property type="match status" value="1"/>
</dbReference>
<evidence type="ECO:0000313" key="5">
    <source>
        <dbReference type="Proteomes" id="UP000236630"/>
    </source>
</evidence>
<dbReference type="Gene3D" id="1.10.238.10">
    <property type="entry name" value="EF-hand"/>
    <property type="match status" value="1"/>
</dbReference>
<organism evidence="4 5">
    <name type="scientific">Citrus unshiu</name>
    <name type="common">Satsuma mandarin</name>
    <name type="synonym">Citrus nobilis var. unshiu</name>
    <dbReference type="NCBI Taxonomy" id="55188"/>
    <lineage>
        <taxon>Eukaryota</taxon>
        <taxon>Viridiplantae</taxon>
        <taxon>Streptophyta</taxon>
        <taxon>Embryophyta</taxon>
        <taxon>Tracheophyta</taxon>
        <taxon>Spermatophyta</taxon>
        <taxon>Magnoliopsida</taxon>
        <taxon>eudicotyledons</taxon>
        <taxon>Gunneridae</taxon>
        <taxon>Pentapetalae</taxon>
        <taxon>rosids</taxon>
        <taxon>malvids</taxon>
        <taxon>Sapindales</taxon>
        <taxon>Rutaceae</taxon>
        <taxon>Aurantioideae</taxon>
        <taxon>Citrus</taxon>
    </lineage>
</organism>
<dbReference type="STRING" id="55188.A0A2H5PWI3"/>
<accession>A0A2H5PWI3</accession>
<dbReference type="EMBL" id="BDQV01000144">
    <property type="protein sequence ID" value="GAY56727.1"/>
    <property type="molecule type" value="Genomic_DNA"/>
</dbReference>
<feature type="compositionally biased region" description="Basic residues" evidence="2">
    <location>
        <begin position="1"/>
        <end position="10"/>
    </location>
</feature>
<evidence type="ECO:0000313" key="4">
    <source>
        <dbReference type="EMBL" id="GAY56727.1"/>
    </source>
</evidence>
<evidence type="ECO:0000256" key="2">
    <source>
        <dbReference type="SAM" id="MobiDB-lite"/>
    </source>
</evidence>
<dbReference type="GO" id="GO:0031624">
    <property type="term" value="F:ubiquitin conjugating enzyme binding"/>
    <property type="evidence" value="ECO:0007669"/>
    <property type="project" value="TreeGrafter"/>
</dbReference>
<dbReference type="PROSITE" id="PS51229">
    <property type="entry name" value="DCUN1"/>
    <property type="match status" value="1"/>
</dbReference>
<dbReference type="InterPro" id="IPR014764">
    <property type="entry name" value="DCN-prot"/>
</dbReference>
<keyword evidence="5" id="KW-1185">Reference proteome</keyword>
<reference evidence="4 5" key="1">
    <citation type="journal article" date="2017" name="Front. Genet.">
        <title>Draft sequencing of the heterozygous diploid genome of Satsuma (Citrus unshiu Marc.) using a hybrid assembly approach.</title>
        <authorList>
            <person name="Shimizu T."/>
            <person name="Tanizawa Y."/>
            <person name="Mochizuki T."/>
            <person name="Nagasaki H."/>
            <person name="Yoshioka T."/>
            <person name="Toyoda A."/>
            <person name="Fujiyama A."/>
            <person name="Kaminuma E."/>
            <person name="Nakamura Y."/>
        </authorList>
    </citation>
    <scope>NUCLEOTIDE SEQUENCE [LARGE SCALE GENOMIC DNA]</scope>
    <source>
        <strain evidence="5">cv. Miyagawa wase</strain>
    </source>
</reference>
<feature type="region of interest" description="Disordered" evidence="2">
    <location>
        <begin position="1"/>
        <end position="27"/>
    </location>
</feature>
<dbReference type="GO" id="GO:0097602">
    <property type="term" value="F:cullin family protein binding"/>
    <property type="evidence" value="ECO:0007669"/>
    <property type="project" value="TreeGrafter"/>
</dbReference>
<protein>
    <recommendedName>
        <fullName evidence="1">Defective in cullin neddylation protein</fullName>
    </recommendedName>
</protein>
<dbReference type="InterPro" id="IPR005176">
    <property type="entry name" value="PONY_dom"/>
</dbReference>
<feature type="domain" description="DCUN1" evidence="3">
    <location>
        <begin position="29"/>
        <end position="189"/>
    </location>
</feature>
<sequence>MPRASSKRKSSAPQNPPAVKSSNARSGKAKAKEIENFFDKYANGGIIDPDGIVTLCKDLELEYTECRILMLAWKLKAVKLGYFTQDEWETGLKTLQVNNLSKLKKAISRLEKEVFSILMEFWCSGDQNQTSILFAFRYHLTGSEQLQGNKLDQWLVIFRICNDVSEVKERNSIQMVCLIGMPLAVIPEP</sequence>
<name>A0A2H5PWI3_CITUN</name>